<dbReference type="AlphaFoldDB" id="A0A015I5R2"/>
<dbReference type="GO" id="GO:0006400">
    <property type="term" value="P:tRNA modification"/>
    <property type="evidence" value="ECO:0007669"/>
    <property type="project" value="TreeGrafter"/>
</dbReference>
<dbReference type="PIRSF" id="PIRSF039110">
    <property type="entry name" value="IPP_transferase"/>
    <property type="match status" value="1"/>
</dbReference>
<evidence type="ECO:0000256" key="3">
    <source>
        <dbReference type="ARBA" id="ARBA00022741"/>
    </source>
</evidence>
<dbReference type="OMA" id="WGLHLKS"/>
<evidence type="ECO:0000256" key="6">
    <source>
        <dbReference type="RuleBase" id="RU003783"/>
    </source>
</evidence>
<evidence type="ECO:0000256" key="7">
    <source>
        <dbReference type="RuleBase" id="RU003785"/>
    </source>
</evidence>
<dbReference type="SMR" id="A0A015I5R2"/>
<dbReference type="PANTHER" id="PTHR11088:SF89">
    <property type="entry name" value="TRNA DIMETHYLALLYLTRANSFERASE"/>
    <property type="match status" value="1"/>
</dbReference>
<dbReference type="STRING" id="1432141.A0A015I5R2"/>
<dbReference type="GO" id="GO:0005739">
    <property type="term" value="C:mitochondrion"/>
    <property type="evidence" value="ECO:0007669"/>
    <property type="project" value="TreeGrafter"/>
</dbReference>
<reference evidence="8 9" key="1">
    <citation type="submission" date="2014-02" db="EMBL/GenBank/DDBJ databases">
        <title>Single nucleus genome sequencing reveals high similarity among nuclei of an endomycorrhizal fungus.</title>
        <authorList>
            <person name="Lin K."/>
            <person name="Geurts R."/>
            <person name="Zhang Z."/>
            <person name="Limpens E."/>
            <person name="Saunders D.G."/>
            <person name="Mu D."/>
            <person name="Pang E."/>
            <person name="Cao H."/>
            <person name="Cha H."/>
            <person name="Lin T."/>
            <person name="Zhou Q."/>
            <person name="Shang Y."/>
            <person name="Li Y."/>
            <person name="Ivanov S."/>
            <person name="Sharma T."/>
            <person name="Velzen R.V."/>
            <person name="Ruijter N.D."/>
            <person name="Aanen D.K."/>
            <person name="Win J."/>
            <person name="Kamoun S."/>
            <person name="Bisseling T."/>
            <person name="Huang S."/>
        </authorList>
    </citation>
    <scope>NUCLEOTIDE SEQUENCE [LARGE SCALE GENOMIC DNA]</scope>
    <source>
        <strain evidence="9">DAOM197198w</strain>
    </source>
</reference>
<evidence type="ECO:0000313" key="8">
    <source>
        <dbReference type="EMBL" id="EXX52412.1"/>
    </source>
</evidence>
<name>A0A015I5R2_RHIIW</name>
<dbReference type="NCBIfam" id="TIGR00174">
    <property type="entry name" value="miaA"/>
    <property type="match status" value="1"/>
</dbReference>
<dbReference type="InterPro" id="IPR030666">
    <property type="entry name" value="IPP_transferase_euk"/>
</dbReference>
<dbReference type="GO" id="GO:0052381">
    <property type="term" value="F:tRNA dimethylallyltransferase activity"/>
    <property type="evidence" value="ECO:0007669"/>
    <property type="project" value="UniProtKB-UniRule"/>
</dbReference>
<dbReference type="InterPro" id="IPR039657">
    <property type="entry name" value="Dimethylallyltransferase"/>
</dbReference>
<dbReference type="EC" id="2.5.1.75" evidence="5 6"/>
<gene>
    <name evidence="8" type="ORF">RirG_253410</name>
</gene>
<dbReference type="HAMAP" id="MF_00185">
    <property type="entry name" value="IPP_trans"/>
    <property type="match status" value="1"/>
</dbReference>
<keyword evidence="3 5" id="KW-0547">Nucleotide-binding</keyword>
<keyword evidence="5" id="KW-0963">Cytoplasm</keyword>
<keyword evidence="4 5" id="KW-0067">ATP-binding</keyword>
<dbReference type="EMBL" id="JEMT01029296">
    <property type="protein sequence ID" value="EXX52412.1"/>
    <property type="molecule type" value="Genomic_DNA"/>
</dbReference>
<dbReference type="Gene3D" id="3.30.160.60">
    <property type="entry name" value="Classic Zinc Finger"/>
    <property type="match status" value="1"/>
</dbReference>
<dbReference type="InterPro" id="IPR018022">
    <property type="entry name" value="IPT"/>
</dbReference>
<evidence type="ECO:0000256" key="2">
    <source>
        <dbReference type="ARBA" id="ARBA00022679"/>
    </source>
</evidence>
<dbReference type="Proteomes" id="UP000022910">
    <property type="component" value="Unassembled WGS sequence"/>
</dbReference>
<comment type="function">
    <text evidence="5">Catalyzes the transfer of a dimethylallyl group onto the adenine at position 37.</text>
</comment>
<dbReference type="PANTHER" id="PTHR11088">
    <property type="entry name" value="TRNA DIMETHYLALLYLTRANSFERASE"/>
    <property type="match status" value="1"/>
</dbReference>
<evidence type="ECO:0000256" key="4">
    <source>
        <dbReference type="ARBA" id="ARBA00022840"/>
    </source>
</evidence>
<evidence type="ECO:0000256" key="5">
    <source>
        <dbReference type="PIRNR" id="PIRNR039110"/>
    </source>
</evidence>
<comment type="caution">
    <text evidence="8">The sequence shown here is derived from an EMBL/GenBank/DDBJ whole genome shotgun (WGS) entry which is preliminary data.</text>
</comment>
<dbReference type="SUPFAM" id="SSF52540">
    <property type="entry name" value="P-loop containing nucleoside triphosphate hydrolases"/>
    <property type="match status" value="1"/>
</dbReference>
<dbReference type="InterPro" id="IPR027417">
    <property type="entry name" value="P-loop_NTPase"/>
</dbReference>
<accession>A0A015I5R2</accession>
<sequence length="480" mass="55901">MNFEVRRFYTKGIMNVFSAFTNTMQKGIIAIVGTTGVGKSDLGVQLAKTLQGEIINGDSMQVYKGLDIITNKIPLNERENIPHHLIDFLEPHQEYRVTDFTKDALQIIDDIHNRHKIPIIVGGTNYYIQSLLWKNSLINIDDREISNIEDKEILNAEPKIVYERLQEVDPVMASKWHWNDTRRVRRSLQVYLETGKPHSEWIKQQNLPEIKASSLRFPRTCIFWLYSDLEVLDHRLDARINRMIESGLFEEINYLRKNVRTGEIHTPFGDKDFTHGIWQAIGYKEFEPYLTAIEESNDASYLNGLKQHGLESMKAATHRYARTQVRWIRNKLLYKCQQDSLNNKCDGHSGDIIIYLLDATSLETWNQEVRDKAIAIAKEFLANGTGPDPSSVNSRAKELLKSKKDKDDFEILDKWTKYQCDICTIFNDNIPVIVNGDSERNQHLKSKKHKSNLKLKKQFDENYDGQFPSWFKKKRNADYK</sequence>
<organism evidence="8 9">
    <name type="scientific">Rhizophagus irregularis (strain DAOM 197198w)</name>
    <name type="common">Glomus intraradices</name>
    <dbReference type="NCBI Taxonomy" id="1432141"/>
    <lineage>
        <taxon>Eukaryota</taxon>
        <taxon>Fungi</taxon>
        <taxon>Fungi incertae sedis</taxon>
        <taxon>Mucoromycota</taxon>
        <taxon>Glomeromycotina</taxon>
        <taxon>Glomeromycetes</taxon>
        <taxon>Glomerales</taxon>
        <taxon>Glomeraceae</taxon>
        <taxon>Rhizophagus</taxon>
    </lineage>
</organism>
<keyword evidence="5 6" id="KW-0819">tRNA processing</keyword>
<evidence type="ECO:0000313" key="9">
    <source>
        <dbReference type="Proteomes" id="UP000022910"/>
    </source>
</evidence>
<protein>
    <recommendedName>
        <fullName evidence="5 6">tRNA dimethylallyltransferase</fullName>
        <ecNumber evidence="5 6">2.5.1.75</ecNumber>
    </recommendedName>
</protein>
<dbReference type="Gene3D" id="3.40.50.300">
    <property type="entry name" value="P-loop containing nucleotide triphosphate hydrolases"/>
    <property type="match status" value="1"/>
</dbReference>
<dbReference type="Gene3D" id="1.10.20.140">
    <property type="match status" value="1"/>
</dbReference>
<dbReference type="GO" id="GO:0005524">
    <property type="term" value="F:ATP binding"/>
    <property type="evidence" value="ECO:0007669"/>
    <property type="project" value="UniProtKB-UniRule"/>
</dbReference>
<proteinExistence type="inferred from homology"/>
<comment type="similarity">
    <text evidence="1 5 7">Belongs to the IPP transferase family.</text>
</comment>
<comment type="catalytic activity">
    <reaction evidence="5 6">
        <text>adenosine(37) in tRNA + dimethylallyl diphosphate = N(6)-dimethylallyladenosine(37) in tRNA + diphosphate</text>
        <dbReference type="Rhea" id="RHEA:26482"/>
        <dbReference type="Rhea" id="RHEA-COMP:10162"/>
        <dbReference type="Rhea" id="RHEA-COMP:10375"/>
        <dbReference type="ChEBI" id="CHEBI:33019"/>
        <dbReference type="ChEBI" id="CHEBI:57623"/>
        <dbReference type="ChEBI" id="CHEBI:74411"/>
        <dbReference type="ChEBI" id="CHEBI:74415"/>
        <dbReference type="EC" id="2.5.1.75"/>
    </reaction>
</comment>
<keyword evidence="9" id="KW-1185">Reference proteome</keyword>
<keyword evidence="2 5" id="KW-0808">Transferase</keyword>
<dbReference type="OrthoDB" id="775260at2759"/>
<dbReference type="Pfam" id="PF01715">
    <property type="entry name" value="IPPT"/>
    <property type="match status" value="1"/>
</dbReference>
<dbReference type="HOGENOM" id="CLU_032616_2_3_1"/>
<evidence type="ECO:0000256" key="1">
    <source>
        <dbReference type="ARBA" id="ARBA00005842"/>
    </source>
</evidence>